<keyword evidence="3" id="KW-1185">Reference proteome</keyword>
<dbReference type="AlphaFoldDB" id="A0AA41SKX4"/>
<evidence type="ECO:0000313" key="3">
    <source>
        <dbReference type="Proteomes" id="UP001177140"/>
    </source>
</evidence>
<feature type="compositionally biased region" description="Low complexity" evidence="1">
    <location>
        <begin position="247"/>
        <end position="261"/>
    </location>
</feature>
<gene>
    <name evidence="2" type="ORF">MKW94_005600</name>
</gene>
<evidence type="ECO:0000313" key="2">
    <source>
        <dbReference type="EMBL" id="MCL7037286.1"/>
    </source>
</evidence>
<reference evidence="2" key="1">
    <citation type="submission" date="2022-03" db="EMBL/GenBank/DDBJ databases">
        <title>A functionally conserved STORR gene fusion in Papaver species that diverged 16.8 million years ago.</title>
        <authorList>
            <person name="Catania T."/>
        </authorList>
    </citation>
    <scope>NUCLEOTIDE SEQUENCE</scope>
    <source>
        <strain evidence="2">S-191538</strain>
    </source>
</reference>
<feature type="compositionally biased region" description="Basic residues" evidence="1">
    <location>
        <begin position="228"/>
        <end position="246"/>
    </location>
</feature>
<protein>
    <submittedName>
        <fullName evidence="2">Uncharacterized protein</fullName>
    </submittedName>
</protein>
<organism evidence="2 3">
    <name type="scientific">Papaver nudicaule</name>
    <name type="common">Iceland poppy</name>
    <dbReference type="NCBI Taxonomy" id="74823"/>
    <lineage>
        <taxon>Eukaryota</taxon>
        <taxon>Viridiplantae</taxon>
        <taxon>Streptophyta</taxon>
        <taxon>Embryophyta</taxon>
        <taxon>Tracheophyta</taxon>
        <taxon>Spermatophyta</taxon>
        <taxon>Magnoliopsida</taxon>
        <taxon>Ranunculales</taxon>
        <taxon>Papaveraceae</taxon>
        <taxon>Papaveroideae</taxon>
        <taxon>Papaver</taxon>
    </lineage>
</organism>
<evidence type="ECO:0000256" key="1">
    <source>
        <dbReference type="SAM" id="MobiDB-lite"/>
    </source>
</evidence>
<comment type="caution">
    <text evidence="2">The sequence shown here is derived from an EMBL/GenBank/DDBJ whole genome shotgun (WGS) entry which is preliminary data.</text>
</comment>
<feature type="region of interest" description="Disordered" evidence="1">
    <location>
        <begin position="214"/>
        <end position="261"/>
    </location>
</feature>
<dbReference type="EMBL" id="JAJJMA010177380">
    <property type="protein sequence ID" value="MCL7037286.1"/>
    <property type="molecule type" value="Genomic_DNA"/>
</dbReference>
<dbReference type="PANTHER" id="PTHR35986:SF1">
    <property type="entry name" value="OS10G0430800 PROTEIN"/>
    <property type="match status" value="1"/>
</dbReference>
<dbReference type="Proteomes" id="UP001177140">
    <property type="component" value="Unassembled WGS sequence"/>
</dbReference>
<feature type="compositionally biased region" description="Basic and acidic residues" evidence="1">
    <location>
        <begin position="156"/>
        <end position="169"/>
    </location>
</feature>
<dbReference type="PANTHER" id="PTHR35986">
    <property type="entry name" value="EXPRESSED PROTEIN"/>
    <property type="match status" value="1"/>
</dbReference>
<name>A0AA41SKX4_PAPNU</name>
<sequence length="261" mass="29462">MAKVVALLEAEDYLKSIKYKFTQVEANALQTFKDKLVRNLFLGAAVGTAVVWRATRRFGYGHRINLAGGAGIFSGLVAFNRSADSALETFLPMEGSRLQSEFGKQLLLKNLDPRTTQIIDKYFYKENVYDDSSVDRTIVRWRHRSFFGENSAPGQRKHDDNYGAEHDDNYGADTDSEQEQVVEPTHSPVTPLRSSAEVSADPFDCLFGYSETLEEKSQPLISPEVPPKRRTRSHKKAARRHRKQRSQHAQAEAQHAQTESG</sequence>
<proteinExistence type="predicted"/>
<feature type="region of interest" description="Disordered" evidence="1">
    <location>
        <begin position="149"/>
        <end position="196"/>
    </location>
</feature>
<accession>A0AA41SKX4</accession>